<evidence type="ECO:0000313" key="2">
    <source>
        <dbReference type="EMBL" id="KAF2236617.1"/>
    </source>
</evidence>
<name>A0A6A6HF11_VIRVR</name>
<feature type="compositionally biased region" description="Low complexity" evidence="1">
    <location>
        <begin position="122"/>
        <end position="133"/>
    </location>
</feature>
<feature type="compositionally biased region" description="Basic residues" evidence="1">
    <location>
        <begin position="49"/>
        <end position="58"/>
    </location>
</feature>
<reference evidence="2" key="1">
    <citation type="journal article" date="2020" name="Stud. Mycol.">
        <title>101 Dothideomycetes genomes: a test case for predicting lifestyles and emergence of pathogens.</title>
        <authorList>
            <person name="Haridas S."/>
            <person name="Albert R."/>
            <person name="Binder M."/>
            <person name="Bloem J."/>
            <person name="Labutti K."/>
            <person name="Salamov A."/>
            <person name="Andreopoulos B."/>
            <person name="Baker S."/>
            <person name="Barry K."/>
            <person name="Bills G."/>
            <person name="Bluhm B."/>
            <person name="Cannon C."/>
            <person name="Castanera R."/>
            <person name="Culley D."/>
            <person name="Daum C."/>
            <person name="Ezra D."/>
            <person name="Gonzalez J."/>
            <person name="Henrissat B."/>
            <person name="Kuo A."/>
            <person name="Liang C."/>
            <person name="Lipzen A."/>
            <person name="Lutzoni F."/>
            <person name="Magnuson J."/>
            <person name="Mondo S."/>
            <person name="Nolan M."/>
            <person name="Ohm R."/>
            <person name="Pangilinan J."/>
            <person name="Park H.-J."/>
            <person name="Ramirez L."/>
            <person name="Alfaro M."/>
            <person name="Sun H."/>
            <person name="Tritt A."/>
            <person name="Yoshinaga Y."/>
            <person name="Zwiers L.-H."/>
            <person name="Turgeon B."/>
            <person name="Goodwin S."/>
            <person name="Spatafora J."/>
            <person name="Crous P."/>
            <person name="Grigoriev I."/>
        </authorList>
    </citation>
    <scope>NUCLEOTIDE SEQUENCE</scope>
    <source>
        <strain evidence="2">Tuck. ex Michener</strain>
    </source>
</reference>
<feature type="region of interest" description="Disordered" evidence="1">
    <location>
        <begin position="1"/>
        <end position="140"/>
    </location>
</feature>
<organism evidence="2 3">
    <name type="scientific">Viridothelium virens</name>
    <name type="common">Speckled blister lichen</name>
    <name type="synonym">Trypethelium virens</name>
    <dbReference type="NCBI Taxonomy" id="1048519"/>
    <lineage>
        <taxon>Eukaryota</taxon>
        <taxon>Fungi</taxon>
        <taxon>Dikarya</taxon>
        <taxon>Ascomycota</taxon>
        <taxon>Pezizomycotina</taxon>
        <taxon>Dothideomycetes</taxon>
        <taxon>Dothideomycetes incertae sedis</taxon>
        <taxon>Trypetheliales</taxon>
        <taxon>Trypetheliaceae</taxon>
        <taxon>Viridothelium</taxon>
    </lineage>
</organism>
<accession>A0A6A6HF11</accession>
<sequence>MSDQDADTSNTSDQQQDNGIHERTTTQQQRAEKAQDIAKRDSQGPRSRSASRRARRQRIKEGQDSGKYMKTANLEALEEADGNEELSSMQPFERIGPDSTSMTGPVTKARAERGEIPMRGSNPNQPYQVQNQQEKGSLQEQDGLKLKLEANLDVEIELKASIRGDLTLSLLE</sequence>
<keyword evidence="3" id="KW-1185">Reference proteome</keyword>
<proteinExistence type="predicted"/>
<evidence type="ECO:0000313" key="3">
    <source>
        <dbReference type="Proteomes" id="UP000800092"/>
    </source>
</evidence>
<gene>
    <name evidence="2" type="ORF">EV356DRAFT_498156</name>
</gene>
<dbReference type="PANTHER" id="PTHR35587:SF6">
    <property type="entry name" value="BZIP DOMAIN-CONTAINING PROTEIN"/>
    <property type="match status" value="1"/>
</dbReference>
<feature type="compositionally biased region" description="Basic and acidic residues" evidence="1">
    <location>
        <begin position="19"/>
        <end position="43"/>
    </location>
</feature>
<dbReference type="EMBL" id="ML991784">
    <property type="protein sequence ID" value="KAF2236617.1"/>
    <property type="molecule type" value="Genomic_DNA"/>
</dbReference>
<feature type="compositionally biased region" description="Polar residues" evidence="1">
    <location>
        <begin position="7"/>
        <end position="18"/>
    </location>
</feature>
<dbReference type="OrthoDB" id="2279190at2759"/>
<dbReference type="PANTHER" id="PTHR35587">
    <property type="entry name" value="EXPRESSED PROTEIN"/>
    <property type="match status" value="1"/>
</dbReference>
<protein>
    <submittedName>
        <fullName evidence="2">Uncharacterized protein</fullName>
    </submittedName>
</protein>
<dbReference type="AlphaFoldDB" id="A0A6A6HF11"/>
<dbReference type="Proteomes" id="UP000800092">
    <property type="component" value="Unassembled WGS sequence"/>
</dbReference>
<evidence type="ECO:0000256" key="1">
    <source>
        <dbReference type="SAM" id="MobiDB-lite"/>
    </source>
</evidence>